<keyword evidence="3" id="KW-1185">Reference proteome</keyword>
<dbReference type="InParanoid" id="A0A1Z5JXN8"/>
<comment type="caution">
    <text evidence="2">The sequence shown here is derived from an EMBL/GenBank/DDBJ whole genome shotgun (WGS) entry which is preliminary data.</text>
</comment>
<evidence type="ECO:0000256" key="1">
    <source>
        <dbReference type="SAM" id="Phobius"/>
    </source>
</evidence>
<proteinExistence type="predicted"/>
<evidence type="ECO:0000313" key="2">
    <source>
        <dbReference type="EMBL" id="GAX18795.1"/>
    </source>
</evidence>
<feature type="transmembrane region" description="Helical" evidence="1">
    <location>
        <begin position="127"/>
        <end position="152"/>
    </location>
</feature>
<reference evidence="2 3" key="1">
    <citation type="journal article" date="2015" name="Plant Cell">
        <title>Oil accumulation by the oleaginous diatom Fistulifera solaris as revealed by the genome and transcriptome.</title>
        <authorList>
            <person name="Tanaka T."/>
            <person name="Maeda Y."/>
            <person name="Veluchamy A."/>
            <person name="Tanaka M."/>
            <person name="Abida H."/>
            <person name="Marechal E."/>
            <person name="Bowler C."/>
            <person name="Muto M."/>
            <person name="Sunaga Y."/>
            <person name="Tanaka M."/>
            <person name="Yoshino T."/>
            <person name="Taniguchi T."/>
            <person name="Fukuda Y."/>
            <person name="Nemoto M."/>
            <person name="Matsumoto M."/>
            <person name="Wong P.S."/>
            <person name="Aburatani S."/>
            <person name="Fujibuchi W."/>
        </authorList>
    </citation>
    <scope>NUCLEOTIDE SEQUENCE [LARGE SCALE GENOMIC DNA]</scope>
    <source>
        <strain evidence="2 3">JPCC DA0580</strain>
    </source>
</reference>
<protein>
    <submittedName>
        <fullName evidence="2">Uncharacterized protein</fullName>
    </submittedName>
</protein>
<gene>
    <name evidence="2" type="ORF">FisN_26Hh095</name>
</gene>
<feature type="transmembrane region" description="Helical" evidence="1">
    <location>
        <begin position="87"/>
        <end position="107"/>
    </location>
</feature>
<accession>A0A1Z5JXN8</accession>
<dbReference type="EMBL" id="BDSP01000132">
    <property type="protein sequence ID" value="GAX18795.1"/>
    <property type="molecule type" value="Genomic_DNA"/>
</dbReference>
<keyword evidence="1" id="KW-0812">Transmembrane</keyword>
<sequence length="208" mass="23456">MLKRPSSDCDSIEDIELQSLTSSSATLSTTNTNKKPQFRDSLWSCCNAGPFHPSLWLSCCCPALAAAQFVHRVKWIKVSSPNFFRRMAVVCGLYALVRLLCLLAVALTDPNLDKHFHDKTDFIEPGWIYHIAAHLDSALAYVMWILTGLWLWRLRWRTRQQDRISGHCSEDMCCSFACPGLVASQLLRHTADYGQVSGRCCTRTGLDV</sequence>
<evidence type="ECO:0000313" key="3">
    <source>
        <dbReference type="Proteomes" id="UP000198406"/>
    </source>
</evidence>
<dbReference type="AlphaFoldDB" id="A0A1Z5JXN8"/>
<dbReference type="Proteomes" id="UP000198406">
    <property type="component" value="Unassembled WGS sequence"/>
</dbReference>
<keyword evidence="1" id="KW-0472">Membrane</keyword>
<name>A0A1Z5JXN8_FISSO</name>
<organism evidence="2 3">
    <name type="scientific">Fistulifera solaris</name>
    <name type="common">Oleaginous diatom</name>
    <dbReference type="NCBI Taxonomy" id="1519565"/>
    <lineage>
        <taxon>Eukaryota</taxon>
        <taxon>Sar</taxon>
        <taxon>Stramenopiles</taxon>
        <taxon>Ochrophyta</taxon>
        <taxon>Bacillariophyta</taxon>
        <taxon>Bacillariophyceae</taxon>
        <taxon>Bacillariophycidae</taxon>
        <taxon>Naviculales</taxon>
        <taxon>Naviculaceae</taxon>
        <taxon>Fistulifera</taxon>
    </lineage>
</organism>
<keyword evidence="1" id="KW-1133">Transmembrane helix</keyword>